<evidence type="ECO:0000256" key="4">
    <source>
        <dbReference type="ARBA" id="ARBA00022840"/>
    </source>
</evidence>
<sequence>MLSDHTLPTILAHWAERAAEREFLQFGDEPACTFLDMEFTTNRVARSLRGYGVQTGDRVAMLLPNRIEVVHTWFGAAKLGAIEVPVNIELKGKLLAHVLSNSGAGVLVCDVSLLEQRVEIINVIPDLHTVVIVGGSPEQARAAGLTVRRVVPFAELLTADSTPVRSDVRHTDPMAILYTSGTTGPAKGVVLSHQQYFLWVQLYARSLGLTREDSYFSPLPLFHADAQLWGVYFPLVFGTKGTFQQRFSVSRFWPQVRASGATATNLLGAMAQLLWKAPATADDTEHSLRIAQALPMIPFKREFERRFGLQLVTAYGQTETNWVSYDTTRESRPGSAGKVASEHFEVRIVDELDEPLPPGATGEIVVRPKHAWSISLGYHAMPEETHRAWRNLWFHTGDAGYLDEDGWLYFVDRIKDVIRRRGENISAFELESVVNDHPAVRECAAIAVSSELSEDDVMLIAVAEPGVALDAAELLAYCRRQLPKYMVPRYLEIVREPLPRTPTEKISKPDLRRRGLTPATWDTERGEVAEGGAVR</sequence>
<accession>A0A9X2M566</accession>
<evidence type="ECO:0000256" key="3">
    <source>
        <dbReference type="ARBA" id="ARBA00022741"/>
    </source>
</evidence>
<dbReference type="Gene3D" id="3.30.300.30">
    <property type="match status" value="1"/>
</dbReference>
<dbReference type="Pfam" id="PF00501">
    <property type="entry name" value="AMP-binding"/>
    <property type="match status" value="1"/>
</dbReference>
<evidence type="ECO:0000313" key="9">
    <source>
        <dbReference type="Proteomes" id="UP001142400"/>
    </source>
</evidence>
<dbReference type="InterPro" id="IPR042099">
    <property type="entry name" value="ANL_N_sf"/>
</dbReference>
<evidence type="ECO:0000313" key="8">
    <source>
        <dbReference type="EMBL" id="MCQ8835582.1"/>
    </source>
</evidence>
<dbReference type="InterPro" id="IPR045851">
    <property type="entry name" value="AMP-bd_C_sf"/>
</dbReference>
<dbReference type="AlphaFoldDB" id="A0A9X2M566"/>
<protein>
    <submittedName>
        <fullName evidence="8">AMP-binding protein</fullName>
    </submittedName>
</protein>
<dbReference type="Proteomes" id="UP001142400">
    <property type="component" value="Unassembled WGS sequence"/>
</dbReference>
<dbReference type="GO" id="GO:0005324">
    <property type="term" value="F:long-chain fatty acid transmembrane transporter activity"/>
    <property type="evidence" value="ECO:0007669"/>
    <property type="project" value="TreeGrafter"/>
</dbReference>
<feature type="region of interest" description="Disordered" evidence="5">
    <location>
        <begin position="502"/>
        <end position="535"/>
    </location>
</feature>
<comment type="caution">
    <text evidence="8">The sequence shown here is derived from an EMBL/GenBank/DDBJ whole genome shotgun (WGS) entry which is preliminary data.</text>
</comment>
<dbReference type="Gene3D" id="3.40.50.12780">
    <property type="entry name" value="N-terminal domain of ligase-like"/>
    <property type="match status" value="1"/>
</dbReference>
<dbReference type="SUPFAM" id="SSF56801">
    <property type="entry name" value="Acetyl-CoA synthetase-like"/>
    <property type="match status" value="1"/>
</dbReference>
<keyword evidence="3" id="KW-0547">Nucleotide-binding</keyword>
<name>A0A9X2M566_STRMQ</name>
<organism evidence="8 9">
    <name type="scientific">Streptomyces malaysiensis subsp. samsunensis</name>
    <dbReference type="NCBI Taxonomy" id="459658"/>
    <lineage>
        <taxon>Bacteria</taxon>
        <taxon>Bacillati</taxon>
        <taxon>Actinomycetota</taxon>
        <taxon>Actinomycetes</taxon>
        <taxon>Kitasatosporales</taxon>
        <taxon>Streptomycetaceae</taxon>
        <taxon>Streptomyces</taxon>
        <taxon>Streptomyces violaceusniger group</taxon>
    </lineage>
</organism>
<proteinExistence type="inferred from homology"/>
<dbReference type="EMBL" id="JANIIC010000084">
    <property type="protein sequence ID" value="MCQ8835582.1"/>
    <property type="molecule type" value="Genomic_DNA"/>
</dbReference>
<comment type="similarity">
    <text evidence="1">Belongs to the ATP-dependent AMP-binding enzyme family.</text>
</comment>
<keyword evidence="4" id="KW-0067">ATP-binding</keyword>
<evidence type="ECO:0000256" key="1">
    <source>
        <dbReference type="ARBA" id="ARBA00006432"/>
    </source>
</evidence>
<feature type="compositionally biased region" description="Basic and acidic residues" evidence="5">
    <location>
        <begin position="502"/>
        <end position="513"/>
    </location>
</feature>
<dbReference type="InterPro" id="IPR020845">
    <property type="entry name" value="AMP-binding_CS"/>
</dbReference>
<dbReference type="GO" id="GO:0005886">
    <property type="term" value="C:plasma membrane"/>
    <property type="evidence" value="ECO:0007669"/>
    <property type="project" value="TreeGrafter"/>
</dbReference>
<dbReference type="PROSITE" id="PS00455">
    <property type="entry name" value="AMP_BINDING"/>
    <property type="match status" value="1"/>
</dbReference>
<dbReference type="PANTHER" id="PTHR43107:SF15">
    <property type="entry name" value="FATTY ACID TRANSPORT PROTEIN 3, ISOFORM A"/>
    <property type="match status" value="1"/>
</dbReference>
<evidence type="ECO:0000259" key="7">
    <source>
        <dbReference type="Pfam" id="PF13193"/>
    </source>
</evidence>
<evidence type="ECO:0000256" key="5">
    <source>
        <dbReference type="SAM" id="MobiDB-lite"/>
    </source>
</evidence>
<gene>
    <name evidence="8" type="ORF">NQU54_42870</name>
</gene>
<dbReference type="InterPro" id="IPR025110">
    <property type="entry name" value="AMP-bd_C"/>
</dbReference>
<feature type="domain" description="AMP-binding enzyme C-terminal" evidence="7">
    <location>
        <begin position="429"/>
        <end position="505"/>
    </location>
</feature>
<evidence type="ECO:0000256" key="2">
    <source>
        <dbReference type="ARBA" id="ARBA00022598"/>
    </source>
</evidence>
<reference evidence="8" key="1">
    <citation type="submission" date="2022-06" db="EMBL/GenBank/DDBJ databases">
        <title>WGS of actinobacteria.</title>
        <authorList>
            <person name="Thawai C."/>
        </authorList>
    </citation>
    <scope>NUCLEOTIDE SEQUENCE</scope>
    <source>
        <strain evidence="8">DSM 42010</strain>
    </source>
</reference>
<dbReference type="GO" id="GO:0004467">
    <property type="term" value="F:long-chain fatty acid-CoA ligase activity"/>
    <property type="evidence" value="ECO:0007669"/>
    <property type="project" value="TreeGrafter"/>
</dbReference>
<dbReference type="GO" id="GO:0044539">
    <property type="term" value="P:long-chain fatty acid import into cell"/>
    <property type="evidence" value="ECO:0007669"/>
    <property type="project" value="TreeGrafter"/>
</dbReference>
<dbReference type="PANTHER" id="PTHR43107">
    <property type="entry name" value="LONG-CHAIN FATTY ACID TRANSPORT PROTEIN"/>
    <property type="match status" value="1"/>
</dbReference>
<dbReference type="InterPro" id="IPR000873">
    <property type="entry name" value="AMP-dep_synth/lig_dom"/>
</dbReference>
<evidence type="ECO:0000259" key="6">
    <source>
        <dbReference type="Pfam" id="PF00501"/>
    </source>
</evidence>
<keyword evidence="2" id="KW-0436">Ligase</keyword>
<dbReference type="GO" id="GO:0005524">
    <property type="term" value="F:ATP binding"/>
    <property type="evidence" value="ECO:0007669"/>
    <property type="project" value="UniProtKB-KW"/>
</dbReference>
<keyword evidence="9" id="KW-1185">Reference proteome</keyword>
<dbReference type="RefSeq" id="WP_257635722.1">
    <property type="nucleotide sequence ID" value="NZ_JANIIC010000084.1"/>
</dbReference>
<dbReference type="Pfam" id="PF13193">
    <property type="entry name" value="AMP-binding_C"/>
    <property type="match status" value="1"/>
</dbReference>
<feature type="domain" description="AMP-dependent synthetase/ligase" evidence="6">
    <location>
        <begin position="12"/>
        <end position="369"/>
    </location>
</feature>